<sequence>MTNCKNSLNWTGVWPGIALGMGLGVTLHNLLLGVVLSACLGVVFSSGLRRTGQDGSAAGHARP</sequence>
<keyword evidence="3" id="KW-1185">Reference proteome</keyword>
<evidence type="ECO:0000313" key="2">
    <source>
        <dbReference type="EMBL" id="SDM40187.1"/>
    </source>
</evidence>
<evidence type="ECO:0000256" key="1">
    <source>
        <dbReference type="SAM" id="Phobius"/>
    </source>
</evidence>
<keyword evidence="1" id="KW-1133">Transmembrane helix</keyword>
<gene>
    <name evidence="2" type="ORF">SAMN05421874_1751</name>
</gene>
<keyword evidence="1" id="KW-0472">Membrane</keyword>
<organism evidence="2 3">
    <name type="scientific">Nonomuraea maritima</name>
    <dbReference type="NCBI Taxonomy" id="683260"/>
    <lineage>
        <taxon>Bacteria</taxon>
        <taxon>Bacillati</taxon>
        <taxon>Actinomycetota</taxon>
        <taxon>Actinomycetes</taxon>
        <taxon>Streptosporangiales</taxon>
        <taxon>Streptosporangiaceae</taxon>
        <taxon>Nonomuraea</taxon>
    </lineage>
</organism>
<dbReference type="RefSeq" id="WP_090774294.1">
    <property type="nucleotide sequence ID" value="NZ_FNFB01000075.1"/>
</dbReference>
<proteinExistence type="predicted"/>
<feature type="transmembrane region" description="Helical" evidence="1">
    <location>
        <begin position="17"/>
        <end position="44"/>
    </location>
</feature>
<protein>
    <submittedName>
        <fullName evidence="2">Uncharacterized protein</fullName>
    </submittedName>
</protein>
<reference evidence="2 3" key="1">
    <citation type="submission" date="2016-10" db="EMBL/GenBank/DDBJ databases">
        <authorList>
            <person name="de Groot N.N."/>
        </authorList>
    </citation>
    <scope>NUCLEOTIDE SEQUENCE [LARGE SCALE GENOMIC DNA]</scope>
    <source>
        <strain evidence="2 3">CGMCC 4.5681</strain>
    </source>
</reference>
<keyword evidence="1" id="KW-0812">Transmembrane</keyword>
<accession>A0A1G9SXZ4</accession>
<evidence type="ECO:0000313" key="3">
    <source>
        <dbReference type="Proteomes" id="UP000198683"/>
    </source>
</evidence>
<name>A0A1G9SXZ4_9ACTN</name>
<dbReference type="EMBL" id="FNFB01000075">
    <property type="protein sequence ID" value="SDM40187.1"/>
    <property type="molecule type" value="Genomic_DNA"/>
</dbReference>
<dbReference type="AlphaFoldDB" id="A0A1G9SXZ4"/>
<dbReference type="Proteomes" id="UP000198683">
    <property type="component" value="Unassembled WGS sequence"/>
</dbReference>